<evidence type="ECO:0000313" key="8">
    <source>
        <dbReference type="Proteomes" id="UP000094385"/>
    </source>
</evidence>
<evidence type="ECO:0000313" key="7">
    <source>
        <dbReference type="EMBL" id="ODQ73856.1"/>
    </source>
</evidence>
<dbReference type="SUPFAM" id="SSF46785">
    <property type="entry name" value="Winged helix' DNA-binding domain"/>
    <property type="match status" value="1"/>
</dbReference>
<evidence type="ECO:0000256" key="3">
    <source>
        <dbReference type="ARBA" id="ARBA00022490"/>
    </source>
</evidence>
<keyword evidence="8" id="KW-1185">Reference proteome</keyword>
<dbReference type="InterPro" id="IPR036390">
    <property type="entry name" value="WH_DNA-bd_sf"/>
</dbReference>
<sequence>MLIPKADRQKIHTYLFKEGVVVAKKDYNQPKHEEIDTKNLYVIKALQSLDSRGYVKTRFSWQYYYYSLTDEGIEYLREWLHLPAEIVPATHKKQLRPTPASGGRPPRR</sequence>
<dbReference type="InterPro" id="IPR036388">
    <property type="entry name" value="WH-like_DNA-bd_sf"/>
</dbReference>
<dbReference type="GO" id="GO:0022627">
    <property type="term" value="C:cytosolic small ribosomal subunit"/>
    <property type="evidence" value="ECO:0007669"/>
    <property type="project" value="TreeGrafter"/>
</dbReference>
<keyword evidence="3" id="KW-0963">Cytoplasm</keyword>
<evidence type="ECO:0000259" key="6">
    <source>
        <dbReference type="Pfam" id="PF03501"/>
    </source>
</evidence>
<evidence type="ECO:0000256" key="5">
    <source>
        <dbReference type="ARBA" id="ARBA00023274"/>
    </source>
</evidence>
<protein>
    <recommendedName>
        <fullName evidence="6">Plectin/eS10 N-terminal domain-containing protein</fullName>
    </recommendedName>
</protein>
<keyword evidence="4" id="KW-0689">Ribosomal protein</keyword>
<dbReference type="GO" id="GO:0003735">
    <property type="term" value="F:structural constituent of ribosome"/>
    <property type="evidence" value="ECO:0007669"/>
    <property type="project" value="TreeGrafter"/>
</dbReference>
<dbReference type="EMBL" id="KV454293">
    <property type="protein sequence ID" value="ODQ73856.1"/>
    <property type="molecule type" value="Genomic_DNA"/>
</dbReference>
<accession>A0A1E3Q871</accession>
<reference evidence="7 8" key="1">
    <citation type="journal article" date="2016" name="Proc. Natl. Acad. Sci. U.S.A.">
        <title>Comparative genomics of biotechnologically important yeasts.</title>
        <authorList>
            <person name="Riley R."/>
            <person name="Haridas S."/>
            <person name="Wolfe K.H."/>
            <person name="Lopes M.R."/>
            <person name="Hittinger C.T."/>
            <person name="Goeker M."/>
            <person name="Salamov A.A."/>
            <person name="Wisecaver J.H."/>
            <person name="Long T.M."/>
            <person name="Calvey C.H."/>
            <person name="Aerts A.L."/>
            <person name="Barry K.W."/>
            <person name="Choi C."/>
            <person name="Clum A."/>
            <person name="Coughlan A.Y."/>
            <person name="Deshpande S."/>
            <person name="Douglass A.P."/>
            <person name="Hanson S.J."/>
            <person name="Klenk H.-P."/>
            <person name="LaButti K.M."/>
            <person name="Lapidus A."/>
            <person name="Lindquist E.A."/>
            <person name="Lipzen A.M."/>
            <person name="Meier-Kolthoff J.P."/>
            <person name="Ohm R.A."/>
            <person name="Otillar R.P."/>
            <person name="Pangilinan J.L."/>
            <person name="Peng Y."/>
            <person name="Rokas A."/>
            <person name="Rosa C.A."/>
            <person name="Scheuner C."/>
            <person name="Sibirny A.A."/>
            <person name="Slot J.C."/>
            <person name="Stielow J.B."/>
            <person name="Sun H."/>
            <person name="Kurtzman C.P."/>
            <person name="Blackwell M."/>
            <person name="Grigoriev I.V."/>
            <person name="Jeffries T.W."/>
        </authorList>
    </citation>
    <scope>NUCLEOTIDE SEQUENCE [LARGE SCALE GENOMIC DNA]</scope>
    <source>
        <strain evidence="7 8">NRRL Y-11557</strain>
    </source>
</reference>
<feature type="domain" description="Plectin/eS10 N-terminal" evidence="6">
    <location>
        <begin position="3"/>
        <end position="94"/>
    </location>
</feature>
<keyword evidence="5" id="KW-0687">Ribonucleoprotein</keyword>
<dbReference type="PANTHER" id="PTHR12146">
    <property type="entry name" value="40S RIBOSOMAL PROTEIN S10"/>
    <property type="match status" value="1"/>
</dbReference>
<dbReference type="Pfam" id="PF03501">
    <property type="entry name" value="S10_plectin"/>
    <property type="match status" value="1"/>
</dbReference>
<dbReference type="STRING" id="675824.A0A1E3Q871"/>
<dbReference type="PANTHER" id="PTHR12146:SF0">
    <property type="entry name" value="RIBOSOMAL PROTEIN S10"/>
    <property type="match status" value="1"/>
</dbReference>
<dbReference type="Proteomes" id="UP000094385">
    <property type="component" value="Unassembled WGS sequence"/>
</dbReference>
<dbReference type="InterPro" id="IPR037447">
    <property type="entry name" value="Ribosomal_eS10"/>
</dbReference>
<name>A0A1E3Q871_LIPST</name>
<proteinExistence type="inferred from homology"/>
<dbReference type="Gene3D" id="1.10.10.10">
    <property type="entry name" value="Winged helix-like DNA-binding domain superfamily/Winged helix DNA-binding domain"/>
    <property type="match status" value="1"/>
</dbReference>
<gene>
    <name evidence="7" type="ORF">LIPSTDRAFT_3078</name>
</gene>
<dbReference type="FunFam" id="1.10.10.10:FF:000025">
    <property type="entry name" value="40S ribosomal protein S10"/>
    <property type="match status" value="1"/>
</dbReference>
<dbReference type="AlphaFoldDB" id="A0A1E3Q871"/>
<dbReference type="OrthoDB" id="5211809at2759"/>
<dbReference type="InterPro" id="IPR005326">
    <property type="entry name" value="Plectin_eS10_N"/>
</dbReference>
<comment type="similarity">
    <text evidence="2">Belongs to the eukaryotic ribosomal protein eS10 family.</text>
</comment>
<dbReference type="GO" id="GO:0003723">
    <property type="term" value="F:RNA binding"/>
    <property type="evidence" value="ECO:0007669"/>
    <property type="project" value="TreeGrafter"/>
</dbReference>
<evidence type="ECO:0000256" key="2">
    <source>
        <dbReference type="ARBA" id="ARBA00007278"/>
    </source>
</evidence>
<organism evidence="7 8">
    <name type="scientific">Lipomyces starkeyi NRRL Y-11557</name>
    <dbReference type="NCBI Taxonomy" id="675824"/>
    <lineage>
        <taxon>Eukaryota</taxon>
        <taxon>Fungi</taxon>
        <taxon>Dikarya</taxon>
        <taxon>Ascomycota</taxon>
        <taxon>Saccharomycotina</taxon>
        <taxon>Lipomycetes</taxon>
        <taxon>Lipomycetales</taxon>
        <taxon>Lipomycetaceae</taxon>
        <taxon>Lipomyces</taxon>
    </lineage>
</organism>
<evidence type="ECO:0000256" key="1">
    <source>
        <dbReference type="ARBA" id="ARBA00004496"/>
    </source>
</evidence>
<comment type="subcellular location">
    <subcellularLocation>
        <location evidence="1">Cytoplasm</location>
    </subcellularLocation>
</comment>
<evidence type="ECO:0000256" key="4">
    <source>
        <dbReference type="ARBA" id="ARBA00022980"/>
    </source>
</evidence>